<protein>
    <submittedName>
        <fullName evidence="2">Movement protein</fullName>
    </submittedName>
</protein>
<sequence length="383" mass="42628">MSLVEVNQFRKKVNVTGSIASAVDSSAIYKLSPFHALQSDTYVRKSEFKVKMQQTGERGVACMSVPLFDDHDKQTIRESKLPYVHIAVVLIQISCLFDYSMSEGMEGIFTLMDTLFDNVKDNVIRACNFRFDEGRAACCFKLNFPVCAEDALKGRPIVPYIKVTGANIREGLKGFSVSVGTVFSLNKTEFPSVPMRIEHDFVNIVGTEFLPKEKLSELTYEEISDSYRRLQSLPKPVTSSLSRGKKEPIRIRDYSVMSSSVDLMNRDGSDKERKIKDEERGRCSLDNKVQTAGEAGSTILRRSSSISEGNGVREHRSERGKRTDRIRGSRSVKRLVRAGVRGASWTDGSGGGVSRRREQNSEGGGIQIQSEFFQPGSESDSAA</sequence>
<reference evidence="2" key="1">
    <citation type="journal article" date="2014" name="Phytopathology">
        <title>Characterization by deep sequencing of Prunus virus T, a novel Tepovirus infecting Prunus species.</title>
        <authorList>
            <person name="Marais A."/>
            <person name="Faure C."/>
            <person name="Mustafayev E."/>
            <person name="Barone M."/>
            <person name="Alioto D."/>
            <person name="Candresse T."/>
        </authorList>
    </citation>
    <scope>NUCLEOTIDE SEQUENCE</scope>
    <source>
        <strain evidence="2">C21</strain>
    </source>
</reference>
<dbReference type="InterPro" id="IPR028919">
    <property type="entry name" value="Viral_movement"/>
</dbReference>
<dbReference type="EMBL" id="KF700262">
    <property type="protein sequence ID" value="AHM92767.1"/>
    <property type="molecule type" value="Genomic_RNA"/>
</dbReference>
<organism evidence="2">
    <name type="scientific">Prunus virus T</name>
    <dbReference type="NCBI Taxonomy" id="1472425"/>
    <lineage>
        <taxon>Viruses</taxon>
        <taxon>Riboviria</taxon>
        <taxon>Orthornavirae</taxon>
        <taxon>Kitrinoviricota</taxon>
        <taxon>Alsuviricetes</taxon>
        <taxon>Tymovirales</taxon>
        <taxon>Betaflexiviridae</taxon>
        <taxon>Trivirinae</taxon>
        <taxon>Tepovirus</taxon>
        <taxon>Tepovirus tafpruni</taxon>
    </lineage>
</organism>
<evidence type="ECO:0000256" key="1">
    <source>
        <dbReference type="SAM" id="MobiDB-lite"/>
    </source>
</evidence>
<accession>A0A075DMU5</accession>
<name>A0A075DMU5_9VIRU</name>
<feature type="compositionally biased region" description="Basic and acidic residues" evidence="1">
    <location>
        <begin position="311"/>
        <end position="327"/>
    </location>
</feature>
<feature type="compositionally biased region" description="Polar residues" evidence="1">
    <location>
        <begin position="367"/>
        <end position="383"/>
    </location>
</feature>
<proteinExistence type="predicted"/>
<evidence type="ECO:0000313" key="2">
    <source>
        <dbReference type="EMBL" id="AHM92767.1"/>
    </source>
</evidence>
<dbReference type="Pfam" id="PF01107">
    <property type="entry name" value="MP"/>
    <property type="match status" value="1"/>
</dbReference>
<feature type="compositionally biased region" description="Basic and acidic residues" evidence="1">
    <location>
        <begin position="264"/>
        <end position="285"/>
    </location>
</feature>
<feature type="region of interest" description="Disordered" evidence="1">
    <location>
        <begin position="263"/>
        <end position="383"/>
    </location>
</feature>